<dbReference type="GO" id="GO:0016757">
    <property type="term" value="F:glycosyltransferase activity"/>
    <property type="evidence" value="ECO:0007669"/>
    <property type="project" value="InterPro"/>
</dbReference>
<evidence type="ECO:0000256" key="1">
    <source>
        <dbReference type="SAM" id="MobiDB-lite"/>
    </source>
</evidence>
<organism evidence="2 3">
    <name type="scientific">Rhizobium subbaraonis</name>
    <dbReference type="NCBI Taxonomy" id="908946"/>
    <lineage>
        <taxon>Bacteria</taxon>
        <taxon>Pseudomonadati</taxon>
        <taxon>Pseudomonadota</taxon>
        <taxon>Alphaproteobacteria</taxon>
        <taxon>Hyphomicrobiales</taxon>
        <taxon>Rhizobiaceae</taxon>
        <taxon>Rhizobium/Agrobacterium group</taxon>
        <taxon>Rhizobium</taxon>
    </lineage>
</organism>
<accession>A0A285U5L4</accession>
<dbReference type="CDD" id="cd02537">
    <property type="entry name" value="GT8_Glycogenin"/>
    <property type="match status" value="1"/>
</dbReference>
<dbReference type="AlphaFoldDB" id="A0A285U5L4"/>
<reference evidence="2 3" key="1">
    <citation type="submission" date="2017-08" db="EMBL/GenBank/DDBJ databases">
        <authorList>
            <person name="de Groot N.N."/>
        </authorList>
    </citation>
    <scope>NUCLEOTIDE SEQUENCE [LARGE SCALE GENOMIC DNA]</scope>
    <source>
        <strain evidence="2 3">JC85</strain>
    </source>
</reference>
<proteinExistence type="predicted"/>
<dbReference type="RefSeq" id="WP_097137347.1">
    <property type="nucleotide sequence ID" value="NZ_OBQD01000003.1"/>
</dbReference>
<dbReference type="PANTHER" id="PTHR11183">
    <property type="entry name" value="GLYCOGENIN SUBFAMILY MEMBER"/>
    <property type="match status" value="1"/>
</dbReference>
<dbReference type="Proteomes" id="UP000219167">
    <property type="component" value="Unassembled WGS sequence"/>
</dbReference>
<dbReference type="InterPro" id="IPR029044">
    <property type="entry name" value="Nucleotide-diphossugar_trans"/>
</dbReference>
<evidence type="ECO:0000313" key="2">
    <source>
        <dbReference type="EMBL" id="SOC37003.1"/>
    </source>
</evidence>
<feature type="region of interest" description="Disordered" evidence="1">
    <location>
        <begin position="279"/>
        <end position="299"/>
    </location>
</feature>
<dbReference type="InterPro" id="IPR002495">
    <property type="entry name" value="Glyco_trans_8"/>
</dbReference>
<keyword evidence="3" id="KW-1185">Reference proteome</keyword>
<name>A0A285U5L4_9HYPH</name>
<protein>
    <submittedName>
        <fullName evidence="2">Alpha-N-acetylglucosamine transferase</fullName>
    </submittedName>
</protein>
<keyword evidence="2" id="KW-0808">Transferase</keyword>
<dbReference type="SUPFAM" id="SSF53448">
    <property type="entry name" value="Nucleotide-diphospho-sugar transferases"/>
    <property type="match status" value="1"/>
</dbReference>
<dbReference type="EMBL" id="OBQD01000003">
    <property type="protein sequence ID" value="SOC37003.1"/>
    <property type="molecule type" value="Genomic_DNA"/>
</dbReference>
<dbReference type="Gene3D" id="3.90.550.10">
    <property type="entry name" value="Spore Coat Polysaccharide Biosynthesis Protein SpsA, Chain A"/>
    <property type="match status" value="1"/>
</dbReference>
<evidence type="ECO:0000313" key="3">
    <source>
        <dbReference type="Proteomes" id="UP000219167"/>
    </source>
</evidence>
<feature type="compositionally biased region" description="Low complexity" evidence="1">
    <location>
        <begin position="279"/>
        <end position="288"/>
    </location>
</feature>
<dbReference type="InterPro" id="IPR050587">
    <property type="entry name" value="GNT1/Glycosyltrans_8"/>
</dbReference>
<dbReference type="Pfam" id="PF01501">
    <property type="entry name" value="Glyco_transf_8"/>
    <property type="match status" value="1"/>
</dbReference>
<dbReference type="OrthoDB" id="8278609at2"/>
<sequence>MTEEERAQHGIRRHDAAGEKRAYVTLVTNDDYGKGAVALIRSLRITKTTADIVVLHTPALGEASRETLAKLGARLIEADLLPLSDAFNARHARRTLHEVAPFTKGGKPAFHTPLDNFVKLRLWQLIEYESCIFIDADAVVLRNIGRLFAYPEFSAAPNVYESLRDFHRLNSGVFVARPSAATFAAMLQRLDCPDAFWPRTDQTFLQAFFPEWHGLPVFMNMLQYVWFTMPELWNWKSIHVLHYQYEKPWEANHPKTEALMPLIELWHAFHEGDPLPDIDSLPDPASPLHPQQPAGQVGG</sequence>
<gene>
    <name evidence="2" type="ORF">SAMN05892877_103345</name>
</gene>